<comment type="function">
    <text evidence="6">Together with LptD, is involved in the assembly of lipopolysaccharide (LPS) at the surface of the outer membrane. Required for the proper assembly of LptD. Binds LPS and may serve as the LPS recognition site at the outer membrane.</text>
</comment>
<dbReference type="RefSeq" id="WP_348390382.1">
    <property type="nucleotide sequence ID" value="NZ_CP134145.1"/>
</dbReference>
<evidence type="ECO:0000256" key="4">
    <source>
        <dbReference type="ARBA" id="ARBA00023237"/>
    </source>
</evidence>
<dbReference type="PANTHER" id="PTHR38098">
    <property type="entry name" value="LPS-ASSEMBLY LIPOPROTEIN LPTE"/>
    <property type="match status" value="1"/>
</dbReference>
<dbReference type="Gene3D" id="3.30.160.150">
    <property type="entry name" value="Lipoprotein like domain"/>
    <property type="match status" value="1"/>
</dbReference>
<keyword evidence="5 6" id="KW-0449">Lipoprotein</keyword>
<evidence type="ECO:0000256" key="6">
    <source>
        <dbReference type="HAMAP-Rule" id="MF_01186"/>
    </source>
</evidence>
<dbReference type="InterPro" id="IPR007485">
    <property type="entry name" value="LPS_assembly_LptE"/>
</dbReference>
<dbReference type="Proteomes" id="UP001258994">
    <property type="component" value="Chromosome"/>
</dbReference>
<dbReference type="PANTHER" id="PTHR38098:SF1">
    <property type="entry name" value="LPS-ASSEMBLY LIPOPROTEIN LPTE"/>
    <property type="match status" value="1"/>
</dbReference>
<dbReference type="Pfam" id="PF04390">
    <property type="entry name" value="LptE"/>
    <property type="match status" value="1"/>
</dbReference>
<keyword evidence="4 6" id="KW-0998">Cell outer membrane</keyword>
<comment type="similarity">
    <text evidence="6">Belongs to the LptE lipoprotein family.</text>
</comment>
<evidence type="ECO:0000313" key="8">
    <source>
        <dbReference type="Proteomes" id="UP001258994"/>
    </source>
</evidence>
<evidence type="ECO:0000256" key="5">
    <source>
        <dbReference type="ARBA" id="ARBA00023288"/>
    </source>
</evidence>
<dbReference type="HAMAP" id="MF_01186">
    <property type="entry name" value="LPS_assembly_LptE"/>
    <property type="match status" value="1"/>
</dbReference>
<comment type="subunit">
    <text evidence="6">Component of the lipopolysaccharide transport and assembly complex. Interacts with LptD.</text>
</comment>
<name>A0ABY9TRB2_9GAMM</name>
<evidence type="ECO:0000256" key="2">
    <source>
        <dbReference type="ARBA" id="ARBA00023136"/>
    </source>
</evidence>
<sequence length="170" mass="19717">MIKTVVFTKWIKVAVSALLTVTILTGCGFHLRGDYLLPDEMQTLYVSSQDPHGELTRFVKTHLKDNDVKVMNKSGANIPELRILKDLLNRRTLSLFENGQVAEYELTYSVRYEVRFENKETQRYNFDLTRNYQDDPDRALAKSRELSLLRKEMRIEAASTILRNLASTEL</sequence>
<comment type="subcellular location">
    <subcellularLocation>
        <location evidence="6">Cell outer membrane</location>
        <topology evidence="6">Lipid-anchor</topology>
    </subcellularLocation>
</comment>
<evidence type="ECO:0000256" key="1">
    <source>
        <dbReference type="ARBA" id="ARBA00022729"/>
    </source>
</evidence>
<keyword evidence="2 6" id="KW-0472">Membrane</keyword>
<evidence type="ECO:0000256" key="3">
    <source>
        <dbReference type="ARBA" id="ARBA00023139"/>
    </source>
</evidence>
<accession>A0ABY9TRB2</accession>
<protein>
    <recommendedName>
        <fullName evidence="6">LPS-assembly lipoprotein LptE</fullName>
    </recommendedName>
</protein>
<gene>
    <name evidence="6 7" type="primary">lptE</name>
    <name evidence="7" type="ORF">RGQ13_14085</name>
</gene>
<keyword evidence="1 6" id="KW-0732">Signal</keyword>
<dbReference type="EMBL" id="CP134145">
    <property type="protein sequence ID" value="WNC71246.1"/>
    <property type="molecule type" value="Genomic_DNA"/>
</dbReference>
<evidence type="ECO:0000313" key="7">
    <source>
        <dbReference type="EMBL" id="WNC71246.1"/>
    </source>
</evidence>
<organism evidence="7 8">
    <name type="scientific">Thalassotalea psychrophila</name>
    <dbReference type="NCBI Taxonomy" id="3065647"/>
    <lineage>
        <taxon>Bacteria</taxon>
        <taxon>Pseudomonadati</taxon>
        <taxon>Pseudomonadota</taxon>
        <taxon>Gammaproteobacteria</taxon>
        <taxon>Alteromonadales</taxon>
        <taxon>Colwelliaceae</taxon>
        <taxon>Thalassotalea</taxon>
    </lineage>
</organism>
<keyword evidence="8" id="KW-1185">Reference proteome</keyword>
<keyword evidence="3 6" id="KW-0564">Palmitate</keyword>
<dbReference type="PROSITE" id="PS51257">
    <property type="entry name" value="PROKAR_LIPOPROTEIN"/>
    <property type="match status" value="1"/>
</dbReference>
<proteinExistence type="inferred from homology"/>
<reference evidence="8" key="1">
    <citation type="submission" date="2023-09" db="EMBL/GenBank/DDBJ databases">
        <authorList>
            <person name="Li S."/>
            <person name="Li X."/>
            <person name="Zhang C."/>
            <person name="Zhao Z."/>
        </authorList>
    </citation>
    <scope>NUCLEOTIDE SEQUENCE [LARGE SCALE GENOMIC DNA]</scope>
    <source>
        <strain evidence="8">SQ149</strain>
    </source>
</reference>